<dbReference type="Pfam" id="PF00392">
    <property type="entry name" value="GntR"/>
    <property type="match status" value="1"/>
</dbReference>
<dbReference type="InterPro" id="IPR000524">
    <property type="entry name" value="Tscrpt_reg_HTH_GntR"/>
</dbReference>
<dbReference type="Pfam" id="PF07729">
    <property type="entry name" value="FCD"/>
    <property type="match status" value="1"/>
</dbReference>
<dbReference type="SMART" id="SM00895">
    <property type="entry name" value="FCD"/>
    <property type="match status" value="1"/>
</dbReference>
<evidence type="ECO:0000256" key="1">
    <source>
        <dbReference type="ARBA" id="ARBA00023015"/>
    </source>
</evidence>
<evidence type="ECO:0000256" key="2">
    <source>
        <dbReference type="ARBA" id="ARBA00023125"/>
    </source>
</evidence>
<dbReference type="PROSITE" id="PS50949">
    <property type="entry name" value="HTH_GNTR"/>
    <property type="match status" value="1"/>
</dbReference>
<dbReference type="PANTHER" id="PTHR43537:SF5">
    <property type="entry name" value="UXU OPERON TRANSCRIPTIONAL REGULATOR"/>
    <property type="match status" value="1"/>
</dbReference>
<keyword evidence="3" id="KW-0804">Transcription</keyword>
<feature type="domain" description="HTH gntR-type" evidence="4">
    <location>
        <begin position="1"/>
        <end position="64"/>
    </location>
</feature>
<evidence type="ECO:0000259" key="4">
    <source>
        <dbReference type="PROSITE" id="PS50949"/>
    </source>
</evidence>
<dbReference type="Gene3D" id="1.20.120.530">
    <property type="entry name" value="GntR ligand-binding domain-like"/>
    <property type="match status" value="1"/>
</dbReference>
<dbReference type="InterPro" id="IPR008920">
    <property type="entry name" value="TF_FadR/GntR_C"/>
</dbReference>
<evidence type="ECO:0000313" key="5">
    <source>
        <dbReference type="EMBL" id="KAA0022775.1"/>
    </source>
</evidence>
<dbReference type="EMBL" id="VLNY01000005">
    <property type="protein sequence ID" value="KAA0022775.1"/>
    <property type="molecule type" value="Genomic_DNA"/>
</dbReference>
<evidence type="ECO:0000256" key="3">
    <source>
        <dbReference type="ARBA" id="ARBA00023163"/>
    </source>
</evidence>
<dbReference type="Gene3D" id="1.10.10.10">
    <property type="entry name" value="Winged helix-like DNA-binding domain superfamily/Winged helix DNA-binding domain"/>
    <property type="match status" value="1"/>
</dbReference>
<evidence type="ECO:0000313" key="6">
    <source>
        <dbReference type="Proteomes" id="UP000322244"/>
    </source>
</evidence>
<keyword evidence="2" id="KW-0238">DNA-binding</keyword>
<accession>A0A5A7SE35</accession>
<dbReference type="SUPFAM" id="SSF46785">
    <property type="entry name" value="Winged helix' DNA-binding domain"/>
    <property type="match status" value="1"/>
</dbReference>
<dbReference type="InterPro" id="IPR011711">
    <property type="entry name" value="GntR_C"/>
</dbReference>
<organism evidence="5 6">
    <name type="scientific">Antrihabitans cavernicola</name>
    <dbReference type="NCBI Taxonomy" id="2495913"/>
    <lineage>
        <taxon>Bacteria</taxon>
        <taxon>Bacillati</taxon>
        <taxon>Actinomycetota</taxon>
        <taxon>Actinomycetes</taxon>
        <taxon>Mycobacteriales</taxon>
        <taxon>Nocardiaceae</taxon>
        <taxon>Antrihabitans</taxon>
    </lineage>
</organism>
<proteinExistence type="predicted"/>
<dbReference type="SMART" id="SM00345">
    <property type="entry name" value="HTH_GNTR"/>
    <property type="match status" value="1"/>
</dbReference>
<keyword evidence="6" id="KW-1185">Reference proteome</keyword>
<reference evidence="5 6" key="1">
    <citation type="submission" date="2019-07" db="EMBL/GenBank/DDBJ databases">
        <title>Rhodococcus cavernicolus sp. nov., isolated from a cave.</title>
        <authorList>
            <person name="Lee S.D."/>
        </authorList>
    </citation>
    <scope>NUCLEOTIDE SEQUENCE [LARGE SCALE GENOMIC DNA]</scope>
    <source>
        <strain evidence="5 6">C1-24</strain>
    </source>
</reference>
<dbReference type="CDD" id="cd07377">
    <property type="entry name" value="WHTH_GntR"/>
    <property type="match status" value="1"/>
</dbReference>
<dbReference type="PANTHER" id="PTHR43537">
    <property type="entry name" value="TRANSCRIPTIONAL REGULATOR, GNTR FAMILY"/>
    <property type="match status" value="1"/>
</dbReference>
<sequence length="221" mass="24390">MLIADQLRERVLDGSYAPGEQLSEAHLAEQLGISRGPVREALQRLSQEGLLISHRNRGVFVVELTPADIAEIYAAREAVELAAARIVFEGDHDSKAAAVARLSAIVATMPEIVEANDWQQLALEDLKFHASLVESTGNSRLVRIYATLAAESRICMVHLENAYHRPQALTEEHQRIVDLLDAGPWEELSATIRKHMATAVEDLTMLTAERDRLRDGELPGG</sequence>
<dbReference type="GO" id="GO:0003677">
    <property type="term" value="F:DNA binding"/>
    <property type="evidence" value="ECO:0007669"/>
    <property type="project" value="UniProtKB-KW"/>
</dbReference>
<dbReference type="PRINTS" id="PR00035">
    <property type="entry name" value="HTHGNTR"/>
</dbReference>
<dbReference type="OrthoDB" id="5243844at2"/>
<comment type="caution">
    <text evidence="5">The sequence shown here is derived from an EMBL/GenBank/DDBJ whole genome shotgun (WGS) entry which is preliminary data.</text>
</comment>
<dbReference type="Proteomes" id="UP000322244">
    <property type="component" value="Unassembled WGS sequence"/>
</dbReference>
<name>A0A5A7SE35_9NOCA</name>
<dbReference type="InterPro" id="IPR036388">
    <property type="entry name" value="WH-like_DNA-bd_sf"/>
</dbReference>
<dbReference type="SUPFAM" id="SSF48008">
    <property type="entry name" value="GntR ligand-binding domain-like"/>
    <property type="match status" value="1"/>
</dbReference>
<keyword evidence="1" id="KW-0805">Transcription regulation</keyword>
<dbReference type="GO" id="GO:0003700">
    <property type="term" value="F:DNA-binding transcription factor activity"/>
    <property type="evidence" value="ECO:0007669"/>
    <property type="project" value="InterPro"/>
</dbReference>
<protein>
    <submittedName>
        <fullName evidence="5">GntR family transcriptional regulator</fullName>
    </submittedName>
</protein>
<dbReference type="AlphaFoldDB" id="A0A5A7SE35"/>
<dbReference type="InterPro" id="IPR036390">
    <property type="entry name" value="WH_DNA-bd_sf"/>
</dbReference>
<gene>
    <name evidence="5" type="ORF">FOY51_12380</name>
</gene>